<organism evidence="12 13">
    <name type="scientific">Uncinocarpus reesii (strain UAMH 1704)</name>
    <dbReference type="NCBI Taxonomy" id="336963"/>
    <lineage>
        <taxon>Eukaryota</taxon>
        <taxon>Fungi</taxon>
        <taxon>Dikarya</taxon>
        <taxon>Ascomycota</taxon>
        <taxon>Pezizomycotina</taxon>
        <taxon>Eurotiomycetes</taxon>
        <taxon>Eurotiomycetidae</taxon>
        <taxon>Onygenales</taxon>
        <taxon>Onygenaceae</taxon>
        <taxon>Uncinocarpus</taxon>
    </lineage>
</organism>
<dbReference type="InterPro" id="IPR057530">
    <property type="entry name" value="TIM-barrel_MTC6"/>
</dbReference>
<dbReference type="STRING" id="336963.C4JXQ0"/>
<evidence type="ECO:0000256" key="9">
    <source>
        <dbReference type="ARBA" id="ARBA00039865"/>
    </source>
</evidence>
<evidence type="ECO:0000256" key="10">
    <source>
        <dbReference type="SAM" id="Phobius"/>
    </source>
</evidence>
<evidence type="ECO:0000313" key="12">
    <source>
        <dbReference type="EMBL" id="EEP81558.1"/>
    </source>
</evidence>
<evidence type="ECO:0000313" key="13">
    <source>
        <dbReference type="Proteomes" id="UP000002058"/>
    </source>
</evidence>
<keyword evidence="4 10" id="KW-1133">Transmembrane helix</keyword>
<evidence type="ECO:0000256" key="5">
    <source>
        <dbReference type="ARBA" id="ARBA00023136"/>
    </source>
</evidence>
<keyword evidence="6" id="KW-0325">Glycoprotein</keyword>
<evidence type="ECO:0000256" key="2">
    <source>
        <dbReference type="ARBA" id="ARBA00022692"/>
    </source>
</evidence>
<feature type="transmembrane region" description="Helical" evidence="10">
    <location>
        <begin position="525"/>
        <end position="547"/>
    </location>
</feature>
<dbReference type="GeneID" id="8442852"/>
<dbReference type="PANTHER" id="PTHR35518">
    <property type="entry name" value="MAINTENANCE OF TELOMOERE CAPPING"/>
    <property type="match status" value="1"/>
</dbReference>
<dbReference type="EMBL" id="CH476618">
    <property type="protein sequence ID" value="EEP81558.1"/>
    <property type="molecule type" value="Genomic_DNA"/>
</dbReference>
<protein>
    <recommendedName>
        <fullName evidence="9">Maintenance of telomere capping protein 6</fullName>
    </recommendedName>
</protein>
<dbReference type="GO" id="GO:0016020">
    <property type="term" value="C:membrane"/>
    <property type="evidence" value="ECO:0007669"/>
    <property type="project" value="UniProtKB-SubCell"/>
</dbReference>
<evidence type="ECO:0000256" key="6">
    <source>
        <dbReference type="ARBA" id="ARBA00023180"/>
    </source>
</evidence>
<dbReference type="eggNOG" id="ENOG502S5TR">
    <property type="taxonomic scope" value="Eukaryota"/>
</dbReference>
<dbReference type="KEGG" id="ure:UREG_06423"/>
<comment type="similarity">
    <text evidence="8">Belongs to the MTC6 family.</text>
</comment>
<evidence type="ECO:0000256" key="4">
    <source>
        <dbReference type="ARBA" id="ARBA00022989"/>
    </source>
</evidence>
<comment type="subcellular location">
    <subcellularLocation>
        <location evidence="1">Membrane</location>
        <topology evidence="1">Single-pass type I membrane protein</topology>
    </subcellularLocation>
</comment>
<keyword evidence="5 10" id="KW-0472">Membrane</keyword>
<sequence>MQSFAPNNASLQHAPWTTVQLSQRDVSLQIPIDFITQPAVSLSAACFGKGTYDEEAAKRCISNLLSVGYRRLYVDLYWSVGREKWDLCPATIPADGSGLTGQADISTRRSSYGTLLYQLGPYACSANVDLAGLISVISGYFSSTEDTLSAHLTYMIFNLHAASSPGSPGSPAPAPTENQFPSALNSLGATVDRTLGRYIYTPSELDSERKNLNRSWYSVSPSLRPIAEYFSVEGVPDSRHRTTDGWPGEGYLEISKAQRLLLGWGKVDAQMSEYDFDADNQIIFSSSSISSFVTVTKNNDSDIISECLYNPDSTDINRVADWATAEIPIGNSSSQLAFFTNQMVACGISPLVNYTLLNATADQNIEPYRNVSLSSIWSWAVGQPESSVNSAMVEENRCSVMDLSLAGHWRATDCTDRLYAACRVADSPYKWVLSREPEAYVFAKDTCPENSSFAVPRTTLENTYLYEYLLKQPKDLIDSTSDETEKRNVWLDFNSLDVPNCWVSGGPKAQCPYEVDESAIERRNILVPSIAAIIILIITALTLFVKCNANRRNSRRRRVIEGWEYEGVPS</sequence>
<evidence type="ECO:0000256" key="1">
    <source>
        <dbReference type="ARBA" id="ARBA00004479"/>
    </source>
</evidence>
<dbReference type="Pfam" id="PF25506">
    <property type="entry name" value="TIM-barrel_MTC6"/>
    <property type="match status" value="1"/>
</dbReference>
<evidence type="ECO:0000256" key="3">
    <source>
        <dbReference type="ARBA" id="ARBA00022729"/>
    </source>
</evidence>
<gene>
    <name evidence="12" type="ORF">UREG_06423</name>
</gene>
<dbReference type="Proteomes" id="UP000002058">
    <property type="component" value="Unassembled WGS sequence"/>
</dbReference>
<dbReference type="AlphaFoldDB" id="C4JXQ0"/>
<dbReference type="VEuPathDB" id="FungiDB:UREG_06423"/>
<dbReference type="InterPro" id="IPR051008">
    <property type="entry name" value="Telomere_Capping_Maintenance"/>
</dbReference>
<evidence type="ECO:0000259" key="11">
    <source>
        <dbReference type="Pfam" id="PF25506"/>
    </source>
</evidence>
<proteinExistence type="inferred from homology"/>
<evidence type="ECO:0000256" key="8">
    <source>
        <dbReference type="ARBA" id="ARBA00038159"/>
    </source>
</evidence>
<dbReference type="OMA" id="WGTIDPQ"/>
<keyword evidence="2 10" id="KW-0812">Transmembrane</keyword>
<reference evidence="13" key="1">
    <citation type="journal article" date="2009" name="Genome Res.">
        <title>Comparative genomic analyses of the human fungal pathogens Coccidioides and their relatives.</title>
        <authorList>
            <person name="Sharpton T.J."/>
            <person name="Stajich J.E."/>
            <person name="Rounsley S.D."/>
            <person name="Gardner M.J."/>
            <person name="Wortman J.R."/>
            <person name="Jordar V.S."/>
            <person name="Maiti R."/>
            <person name="Kodira C.D."/>
            <person name="Neafsey D.E."/>
            <person name="Zeng Q."/>
            <person name="Hung C.-Y."/>
            <person name="McMahan C."/>
            <person name="Muszewska A."/>
            <person name="Grynberg M."/>
            <person name="Mandel M.A."/>
            <person name="Kellner E.M."/>
            <person name="Barker B.M."/>
            <person name="Galgiani J.N."/>
            <person name="Orbach M.J."/>
            <person name="Kirkland T.N."/>
            <person name="Cole G.T."/>
            <person name="Henn M.R."/>
            <person name="Birren B.W."/>
            <person name="Taylor J.W."/>
        </authorList>
    </citation>
    <scope>NUCLEOTIDE SEQUENCE [LARGE SCALE GENOMIC DNA]</scope>
    <source>
        <strain evidence="13">UAMH 1704</strain>
    </source>
</reference>
<dbReference type="OrthoDB" id="5573651at2759"/>
<dbReference type="FunCoup" id="C4JXQ0">
    <property type="interactions" value="7"/>
</dbReference>
<evidence type="ECO:0000256" key="7">
    <source>
        <dbReference type="ARBA" id="ARBA00037703"/>
    </source>
</evidence>
<accession>C4JXQ0</accession>
<dbReference type="RefSeq" id="XP_002583456.1">
    <property type="nucleotide sequence ID" value="XM_002583410.1"/>
</dbReference>
<name>C4JXQ0_UNCRE</name>
<dbReference type="PANTHER" id="PTHR35518:SF2">
    <property type="entry name" value="MAINTENANCE OF TELOMERE CAPPING PROTEIN 6"/>
    <property type="match status" value="1"/>
</dbReference>
<feature type="domain" description="MTC6 partial TIM-barrel" evidence="11">
    <location>
        <begin position="20"/>
        <end position="374"/>
    </location>
</feature>
<comment type="function">
    <text evidence="7">May be involved in telomere capping.</text>
</comment>
<keyword evidence="13" id="KW-1185">Reference proteome</keyword>
<dbReference type="HOGENOM" id="CLU_033723_0_0_1"/>
<dbReference type="InParanoid" id="C4JXQ0"/>
<keyword evidence="3" id="KW-0732">Signal</keyword>